<feature type="transmembrane region" description="Helical" evidence="1">
    <location>
        <begin position="60"/>
        <end position="79"/>
    </location>
</feature>
<keyword evidence="1" id="KW-0812">Transmembrane</keyword>
<dbReference type="STRING" id="373903.Hore_21460"/>
<dbReference type="KEGG" id="hor:Hore_21460"/>
<sequence length="303" mass="33971">MNNTTRSQVLIGVLLIIVGVLLFFNTIGYIDRGLWQLLFKMWPLFLILIGLNLILNDTSIWWLVPVLAVIIVLSIVIAAQEGYLDIPDDFEFSYYKSSNQEFHKDTRLLRKIKLDVNLGLGRFYLDSLHKDDMLYSLHSRSLTGRPGVVYINKGSTGHVKLGGTRGLKRLSGIVGDWGLKINPGLPLDVEINAIMGKLVLDFRGLNLNELQLDTWSGVHFIYPGNNNCNLNIRSGVGTVILYIPENTAIKIKTEGLLNKHNFLRAGLINVGEGIFQSPNFEKAPVKINVVLSSTIGKFNVKYY</sequence>
<keyword evidence="1" id="KW-0472">Membrane</keyword>
<accession>B8D0F5</accession>
<organism evidence="3 4">
    <name type="scientific">Halothermothrix orenii (strain H 168 / OCM 544 / DSM 9562)</name>
    <dbReference type="NCBI Taxonomy" id="373903"/>
    <lineage>
        <taxon>Bacteria</taxon>
        <taxon>Bacillati</taxon>
        <taxon>Bacillota</taxon>
        <taxon>Clostridia</taxon>
        <taxon>Halanaerobiales</taxon>
        <taxon>Halothermotrichaceae</taxon>
        <taxon>Halothermothrix</taxon>
    </lineage>
</organism>
<protein>
    <recommendedName>
        <fullName evidence="2">LiaI-LiaF-like transmembrane region domain-containing protein</fullName>
    </recommendedName>
</protein>
<evidence type="ECO:0000259" key="2">
    <source>
        <dbReference type="Pfam" id="PF18917"/>
    </source>
</evidence>
<keyword evidence="4" id="KW-1185">Reference proteome</keyword>
<feature type="transmembrane region" description="Helical" evidence="1">
    <location>
        <begin position="37"/>
        <end position="54"/>
    </location>
</feature>
<evidence type="ECO:0000313" key="4">
    <source>
        <dbReference type="Proteomes" id="UP000000719"/>
    </source>
</evidence>
<evidence type="ECO:0000313" key="3">
    <source>
        <dbReference type="EMBL" id="ACL70891.1"/>
    </source>
</evidence>
<dbReference type="EMBL" id="CP001098">
    <property type="protein sequence ID" value="ACL70891.1"/>
    <property type="molecule type" value="Genomic_DNA"/>
</dbReference>
<dbReference type="AlphaFoldDB" id="B8D0F5"/>
<dbReference type="Pfam" id="PF18917">
    <property type="entry name" value="LiaI-LiaF-like_TM1"/>
    <property type="match status" value="1"/>
</dbReference>
<dbReference type="OrthoDB" id="1953204at2"/>
<dbReference type="HOGENOM" id="CLU_917545_0_0_9"/>
<dbReference type="Proteomes" id="UP000000719">
    <property type="component" value="Chromosome"/>
</dbReference>
<proteinExistence type="predicted"/>
<feature type="domain" description="LiaI-LiaF-like transmembrane region" evidence="2">
    <location>
        <begin position="10"/>
        <end position="54"/>
    </location>
</feature>
<evidence type="ECO:0000256" key="1">
    <source>
        <dbReference type="SAM" id="Phobius"/>
    </source>
</evidence>
<dbReference type="RefSeq" id="WP_015923860.1">
    <property type="nucleotide sequence ID" value="NC_011899.1"/>
</dbReference>
<gene>
    <name evidence="3" type="ordered locus">Hore_21460</name>
</gene>
<reference evidence="3 4" key="1">
    <citation type="journal article" date="2009" name="PLoS ONE">
        <title>Genome analysis of the anaerobic thermohalophilic bacterium Halothermothrix orenii.</title>
        <authorList>
            <person name="Mavromatis K."/>
            <person name="Ivanova N."/>
            <person name="Anderson I."/>
            <person name="Lykidis A."/>
            <person name="Hooper S.D."/>
            <person name="Sun H."/>
            <person name="Kunin V."/>
            <person name="Lapidus A."/>
            <person name="Hugenholtz P."/>
            <person name="Patel B."/>
            <person name="Kyrpides N.C."/>
        </authorList>
    </citation>
    <scope>NUCLEOTIDE SEQUENCE [LARGE SCALE GENOMIC DNA]</scope>
    <source>
        <strain evidence="4">H 168 / OCM 544 / DSM 9562</strain>
    </source>
</reference>
<dbReference type="InterPro" id="IPR043726">
    <property type="entry name" value="LiaI-LiaF-like_TM1"/>
</dbReference>
<feature type="transmembrane region" description="Helical" evidence="1">
    <location>
        <begin position="6"/>
        <end position="25"/>
    </location>
</feature>
<name>B8D0F5_HALOH</name>
<dbReference type="eggNOG" id="ENOG5033IBS">
    <property type="taxonomic scope" value="Bacteria"/>
</dbReference>
<keyword evidence="1" id="KW-1133">Transmembrane helix</keyword>